<evidence type="ECO:0000256" key="1">
    <source>
        <dbReference type="ARBA" id="ARBA00023002"/>
    </source>
</evidence>
<evidence type="ECO:0000259" key="2">
    <source>
        <dbReference type="Pfam" id="PF01266"/>
    </source>
</evidence>
<protein>
    <submittedName>
        <fullName evidence="3">FAD-binding oxidoreductase</fullName>
    </submittedName>
</protein>
<dbReference type="InterPro" id="IPR006076">
    <property type="entry name" value="FAD-dep_OxRdtase"/>
</dbReference>
<proteinExistence type="predicted"/>
<dbReference type="InterPro" id="IPR036188">
    <property type="entry name" value="FAD/NAD-bd_sf"/>
</dbReference>
<dbReference type="Pfam" id="PF01266">
    <property type="entry name" value="DAO"/>
    <property type="match status" value="1"/>
</dbReference>
<accession>A0A5B0DR13</accession>
<dbReference type="SUPFAM" id="SSF51905">
    <property type="entry name" value="FAD/NAD(P)-binding domain"/>
    <property type="match status" value="1"/>
</dbReference>
<keyword evidence="1" id="KW-0560">Oxidoreductase</keyword>
<dbReference type="EMBL" id="VTWH01000004">
    <property type="protein sequence ID" value="KAA0968908.1"/>
    <property type="molecule type" value="Genomic_DNA"/>
</dbReference>
<comment type="caution">
    <text evidence="3">The sequence shown here is derived from an EMBL/GenBank/DDBJ whole genome shotgun (WGS) entry which is preliminary data.</text>
</comment>
<dbReference type="PANTHER" id="PTHR13847">
    <property type="entry name" value="SARCOSINE DEHYDROGENASE-RELATED"/>
    <property type="match status" value="1"/>
</dbReference>
<dbReference type="GO" id="GO:0005737">
    <property type="term" value="C:cytoplasm"/>
    <property type="evidence" value="ECO:0007669"/>
    <property type="project" value="TreeGrafter"/>
</dbReference>
<dbReference type="Gene3D" id="3.50.50.60">
    <property type="entry name" value="FAD/NAD(P)-binding domain"/>
    <property type="match status" value="1"/>
</dbReference>
<dbReference type="PANTHER" id="PTHR13847:SF281">
    <property type="entry name" value="FAD DEPENDENT OXIDOREDUCTASE DOMAIN-CONTAINING PROTEIN"/>
    <property type="match status" value="1"/>
</dbReference>
<feature type="domain" description="FAD dependent oxidoreductase" evidence="2">
    <location>
        <begin position="41"/>
        <end position="397"/>
    </location>
</feature>
<evidence type="ECO:0000313" key="4">
    <source>
        <dbReference type="Proteomes" id="UP000324738"/>
    </source>
</evidence>
<dbReference type="AlphaFoldDB" id="A0A5B0DR13"/>
<name>A0A5B0DR13_9HYPH</name>
<reference evidence="3 4" key="1">
    <citation type="submission" date="2019-08" db="EMBL/GenBank/DDBJ databases">
        <title>Aureimonas fodiniaquatilis sp. nov., isolated from a coal mine wastewater.</title>
        <authorList>
            <person name="Kim W."/>
        </authorList>
    </citation>
    <scope>NUCLEOTIDE SEQUENCE [LARGE SCALE GENOMIC DNA]</scope>
    <source>
        <strain evidence="3 4">CAU 1482</strain>
    </source>
</reference>
<organism evidence="3 4">
    <name type="scientific">Aureimonas fodinaquatilis</name>
    <dbReference type="NCBI Taxonomy" id="2565783"/>
    <lineage>
        <taxon>Bacteria</taxon>
        <taxon>Pseudomonadati</taxon>
        <taxon>Pseudomonadota</taxon>
        <taxon>Alphaproteobacteria</taxon>
        <taxon>Hyphomicrobiales</taxon>
        <taxon>Aurantimonadaceae</taxon>
        <taxon>Aureimonas</taxon>
    </lineage>
</organism>
<keyword evidence="4" id="KW-1185">Reference proteome</keyword>
<evidence type="ECO:0000313" key="3">
    <source>
        <dbReference type="EMBL" id="KAA0968908.1"/>
    </source>
</evidence>
<dbReference type="Gene3D" id="3.30.9.10">
    <property type="entry name" value="D-Amino Acid Oxidase, subunit A, domain 2"/>
    <property type="match status" value="1"/>
</dbReference>
<dbReference type="Proteomes" id="UP000324738">
    <property type="component" value="Unassembled WGS sequence"/>
</dbReference>
<gene>
    <name evidence="3" type="ORF">FPY71_15185</name>
</gene>
<sequence>MAAMRVSESDNPAFQHPQSVWTATGTEVPALPTLQRRVQTDAVIIGAGFTGLNAAWELSQRGVSCVVLEASDLGWGASGRNGGMAVLRYKKPWSTLSSSLGEEKARRLYKLIHEAVDTLEENVQTLQLECGFQRCGHITAATNAKATQTLQKDIEWLSSSVQDNSPRMLSADEMREHTGSSIYTGSYLDKRSAGVHPLDYSRQFGQALLAKGVEIYGGSAATSLTSEGDWIRVDTPGGSVQARKVLICNNAYPGTLEQSNALIRRVLPMTVAVIATAPLPDDLSPAILPNGELVTDMRNLVNYYRRTPDGGLLFGGRGSFTGTDSPKFFNLLHSQLGETFPQLRDIEIRHHWTGHIAMTLDHFPHMGALGNKVFYALGYGGRGVALSNLLGKHLARLALGEKNEMVTMSDDHFEPIPLRGLHLPIMQTAAFYYRFRDKFGI</sequence>
<dbReference type="GO" id="GO:0016491">
    <property type="term" value="F:oxidoreductase activity"/>
    <property type="evidence" value="ECO:0007669"/>
    <property type="project" value="UniProtKB-KW"/>
</dbReference>